<dbReference type="PANTHER" id="PTHR23151:SF90">
    <property type="entry name" value="DIHYDROLIPOYLLYSINE-RESIDUE ACETYLTRANSFERASE COMPONENT OF PYRUVATE DEHYDROGENASE COMPLEX, MITOCHONDRIAL-RELATED"/>
    <property type="match status" value="1"/>
</dbReference>
<dbReference type="InterPro" id="IPR011053">
    <property type="entry name" value="Single_hybrid_motif"/>
</dbReference>
<keyword evidence="3" id="KW-0012">Acyltransferase</keyword>
<feature type="domain" description="Lipoyl-binding" evidence="5">
    <location>
        <begin position="54"/>
        <end position="130"/>
    </location>
</feature>
<dbReference type="Gene3D" id="4.10.320.10">
    <property type="entry name" value="E3-binding domain"/>
    <property type="match status" value="1"/>
</dbReference>
<dbReference type="InterPro" id="IPR004167">
    <property type="entry name" value="PSBD"/>
</dbReference>
<keyword evidence="3" id="KW-0808">Transferase</keyword>
<proteinExistence type="inferred from homology"/>
<evidence type="ECO:0000256" key="2">
    <source>
        <dbReference type="ARBA" id="ARBA00022823"/>
    </source>
</evidence>
<dbReference type="AlphaFoldDB" id="A0AAD9R6L1"/>
<comment type="caution">
    <text evidence="7">The sequence shown here is derived from an EMBL/GenBank/DDBJ whole genome shotgun (WGS) entry which is preliminary data.</text>
</comment>
<dbReference type="GO" id="GO:0005739">
    <property type="term" value="C:mitochondrion"/>
    <property type="evidence" value="ECO:0007669"/>
    <property type="project" value="TreeGrafter"/>
</dbReference>
<dbReference type="Pfam" id="PF00198">
    <property type="entry name" value="2-oxoacid_dh"/>
    <property type="match status" value="1"/>
</dbReference>
<dbReference type="Pfam" id="PF02817">
    <property type="entry name" value="E3_binding"/>
    <property type="match status" value="1"/>
</dbReference>
<comment type="cofactor">
    <cofactor evidence="3">
        <name>(R)-lipoate</name>
        <dbReference type="ChEBI" id="CHEBI:83088"/>
    </cofactor>
</comment>
<keyword evidence="7" id="KW-0670">Pyruvate</keyword>
<organism evidence="7 8">
    <name type="scientific">Acropora cervicornis</name>
    <name type="common">Staghorn coral</name>
    <dbReference type="NCBI Taxonomy" id="6130"/>
    <lineage>
        <taxon>Eukaryota</taxon>
        <taxon>Metazoa</taxon>
        <taxon>Cnidaria</taxon>
        <taxon>Anthozoa</taxon>
        <taxon>Hexacorallia</taxon>
        <taxon>Scleractinia</taxon>
        <taxon>Astrocoeniina</taxon>
        <taxon>Acroporidae</taxon>
        <taxon>Acropora</taxon>
    </lineage>
</organism>
<dbReference type="PROSITE" id="PS50968">
    <property type="entry name" value="BIOTINYL_LIPOYL"/>
    <property type="match status" value="1"/>
</dbReference>
<dbReference type="SUPFAM" id="SSF51230">
    <property type="entry name" value="Single hybrid motif"/>
    <property type="match status" value="1"/>
</dbReference>
<dbReference type="GO" id="GO:0006086">
    <property type="term" value="P:pyruvate decarboxylation to acetyl-CoA"/>
    <property type="evidence" value="ECO:0007669"/>
    <property type="project" value="InterPro"/>
</dbReference>
<dbReference type="Gene3D" id="3.30.559.10">
    <property type="entry name" value="Chloramphenicol acetyltransferase-like domain"/>
    <property type="match status" value="1"/>
</dbReference>
<feature type="domain" description="Peripheral subunit-binding (PSBD)" evidence="6">
    <location>
        <begin position="170"/>
        <end position="207"/>
    </location>
</feature>
<dbReference type="Gene3D" id="2.40.50.100">
    <property type="match status" value="1"/>
</dbReference>
<feature type="region of interest" description="Disordered" evidence="4">
    <location>
        <begin position="215"/>
        <end position="273"/>
    </location>
</feature>
<evidence type="ECO:0000259" key="6">
    <source>
        <dbReference type="PROSITE" id="PS51826"/>
    </source>
</evidence>
<dbReference type="CDD" id="cd06849">
    <property type="entry name" value="lipoyl_domain"/>
    <property type="match status" value="1"/>
</dbReference>
<dbReference type="GO" id="GO:0045254">
    <property type="term" value="C:pyruvate dehydrogenase complex"/>
    <property type="evidence" value="ECO:0007669"/>
    <property type="project" value="InterPro"/>
</dbReference>
<dbReference type="InterPro" id="IPR001078">
    <property type="entry name" value="2-oxoacid_DH_actylTfrase"/>
</dbReference>
<protein>
    <recommendedName>
        <fullName evidence="3">Dihydrolipoamide acetyltransferase component of pyruvate dehydrogenase complex</fullName>
        <ecNumber evidence="3">2.3.1.-</ecNumber>
    </recommendedName>
</protein>
<evidence type="ECO:0000256" key="3">
    <source>
        <dbReference type="RuleBase" id="RU003423"/>
    </source>
</evidence>
<accession>A0AAD9R6L1</accession>
<dbReference type="EC" id="2.3.1.-" evidence="3"/>
<evidence type="ECO:0000259" key="5">
    <source>
        <dbReference type="PROSITE" id="PS50968"/>
    </source>
</evidence>
<dbReference type="InterPro" id="IPR045257">
    <property type="entry name" value="E2/Pdx1"/>
</dbReference>
<dbReference type="PANTHER" id="PTHR23151">
    <property type="entry name" value="DIHYDROLIPOAMIDE ACETYL/SUCCINYL-TRANSFERASE-RELATED"/>
    <property type="match status" value="1"/>
</dbReference>
<keyword evidence="2 3" id="KW-0450">Lipoyl</keyword>
<evidence type="ECO:0000256" key="4">
    <source>
        <dbReference type="SAM" id="MobiDB-lite"/>
    </source>
</evidence>
<keyword evidence="8" id="KW-1185">Reference proteome</keyword>
<dbReference type="Pfam" id="PF00364">
    <property type="entry name" value="Biotin_lipoyl"/>
    <property type="match status" value="1"/>
</dbReference>
<evidence type="ECO:0000313" key="8">
    <source>
        <dbReference type="Proteomes" id="UP001249851"/>
    </source>
</evidence>
<evidence type="ECO:0000256" key="1">
    <source>
        <dbReference type="ARBA" id="ARBA00007317"/>
    </source>
</evidence>
<evidence type="ECO:0000313" key="7">
    <source>
        <dbReference type="EMBL" id="KAK2573989.1"/>
    </source>
</evidence>
<name>A0AAD9R6L1_ACRCE</name>
<dbReference type="FunFam" id="2.40.50.100:FF:000010">
    <property type="entry name" value="Acetyltransferase component of pyruvate dehydrogenase complex"/>
    <property type="match status" value="1"/>
</dbReference>
<dbReference type="InterPro" id="IPR000089">
    <property type="entry name" value="Biotin_lipoyl"/>
</dbReference>
<dbReference type="SUPFAM" id="SSF47005">
    <property type="entry name" value="Peripheral subunit-binding domain of 2-oxo acid dehydrogenase complex"/>
    <property type="match status" value="1"/>
</dbReference>
<dbReference type="GO" id="GO:0016746">
    <property type="term" value="F:acyltransferase activity"/>
    <property type="evidence" value="ECO:0007669"/>
    <property type="project" value="UniProtKB-KW"/>
</dbReference>
<reference evidence="7" key="1">
    <citation type="journal article" date="2023" name="G3 (Bethesda)">
        <title>Whole genome assembly and annotation of the endangered Caribbean coral Acropora cervicornis.</title>
        <authorList>
            <person name="Selwyn J.D."/>
            <person name="Vollmer S.V."/>
        </authorList>
    </citation>
    <scope>NUCLEOTIDE SEQUENCE</scope>
    <source>
        <strain evidence="7">K2</strain>
    </source>
</reference>
<feature type="compositionally biased region" description="Polar residues" evidence="4">
    <location>
        <begin position="257"/>
        <end position="273"/>
    </location>
</feature>
<reference evidence="7" key="2">
    <citation type="journal article" date="2023" name="Science">
        <title>Genomic signatures of disease resistance in endangered staghorn corals.</title>
        <authorList>
            <person name="Vollmer S.V."/>
            <person name="Selwyn J.D."/>
            <person name="Despard B.A."/>
            <person name="Roesel C.L."/>
        </authorList>
    </citation>
    <scope>NUCLEOTIDE SEQUENCE</scope>
    <source>
        <strain evidence="7">K2</strain>
    </source>
</reference>
<comment type="similarity">
    <text evidence="1 3">Belongs to the 2-oxoacid dehydrogenase family.</text>
</comment>
<gene>
    <name evidence="7" type="ORF">P5673_000103</name>
</gene>
<dbReference type="PROSITE" id="PS51826">
    <property type="entry name" value="PSBD"/>
    <property type="match status" value="1"/>
</dbReference>
<dbReference type="Proteomes" id="UP001249851">
    <property type="component" value="Unassembled WGS sequence"/>
</dbReference>
<dbReference type="InterPro" id="IPR023213">
    <property type="entry name" value="CAT-like_dom_sf"/>
</dbReference>
<sequence>MAAQGWLRTMQVSMNYIWRTANIRGPSCIKAKVLCIQECRRTFITSIVRQAVPTTQILMPALSPTMEEGTIVKWVKKEGEAIAPGDMLCEIETDKATIAMDSDEEGILAKIIVPEGTKNVKVNQLIALMVEEGEDITQVEVPLDTDVVTNPAETTDHSSHSHTDPKESVLMSPAVRILLETYRLNPRLIPATGPKGRLLKGDVLRYVAQEGKPFTKPGEAEVTTKTAMPTTMPPLVTPLQPDKSETTEAKPVAPKPQSASRGTEYTDLPNSNMRRTIAKRLSESKANIPHTYASTNCVMDSLIQFRKGLSVKVSMNDFIIKAAAISLKQVPEMNVVWNGKEAELSGQVDISVAVATEAGLITPIVKTADSLAVAEISSTLKDLASRAREGKLKPQEFQGGSFTISNLGMYGITEFSAVINPPQACILAIGGTRLLFNADEKIQSIMTATLSCDRRMVDDELAARWLEAFKSNIEKPSRLLL</sequence>
<dbReference type="SUPFAM" id="SSF52777">
    <property type="entry name" value="CoA-dependent acyltransferases"/>
    <property type="match status" value="1"/>
</dbReference>
<dbReference type="EMBL" id="JARQWQ010000001">
    <property type="protein sequence ID" value="KAK2573989.1"/>
    <property type="molecule type" value="Genomic_DNA"/>
</dbReference>
<dbReference type="InterPro" id="IPR036625">
    <property type="entry name" value="E3-bd_dom_sf"/>
</dbReference>